<dbReference type="InterPro" id="IPR036390">
    <property type="entry name" value="WH_DNA-bd_sf"/>
</dbReference>
<evidence type="ECO:0000259" key="2">
    <source>
        <dbReference type="Pfam" id="PF03428"/>
    </source>
</evidence>
<evidence type="ECO:0000313" key="4">
    <source>
        <dbReference type="EMBL" id="MET3596099.1"/>
    </source>
</evidence>
<dbReference type="NCBIfam" id="NF010396">
    <property type="entry name" value="PRK13824.1"/>
    <property type="match status" value="1"/>
</dbReference>
<dbReference type="EMBL" id="JBEPLM010000013">
    <property type="protein sequence ID" value="MET3596099.1"/>
    <property type="molecule type" value="Genomic_DNA"/>
</dbReference>
<name>A0ABV2I005_9HYPH</name>
<dbReference type="InterPro" id="IPR021760">
    <property type="entry name" value="RepC_C"/>
</dbReference>
<organism evidence="4 5">
    <name type="scientific">Mesorhizobium shonense</name>
    <dbReference type="NCBI Taxonomy" id="1209948"/>
    <lineage>
        <taxon>Bacteria</taxon>
        <taxon>Pseudomonadati</taxon>
        <taxon>Pseudomonadota</taxon>
        <taxon>Alphaproteobacteria</taxon>
        <taxon>Hyphomicrobiales</taxon>
        <taxon>Phyllobacteriaceae</taxon>
        <taxon>Mesorhizobium</taxon>
    </lineage>
</organism>
<keyword evidence="5" id="KW-1185">Reference proteome</keyword>
<sequence length="430" mass="47641">MTLGQLANQVAAGEIDEKARASKWQVFRDIREAKEALGATDRALAILNALLSFHRADELTAEESLIVFPSNEQLIRRANGMSPATLRRHLANLVTTGLVIRRDSPNGKRFARRGEGGAIDQAYGFDLSPILARAEEFKALAAAVQAERKAHRLVKERLTISRRDVVKMIEAGINEGVPGNWQGFMRRYEAIIARLPRTAARLTLETICNELEDLWVDVHQTLESFINSQNPNANESQSERHIQNSNPHVSSTDESEYGLEETGEASGVGVKNDNVRALPSRDLPLGMVVDACPELLTLARDGHIRTWRDFVEAATQARPFMGISPSAWQEAVEVMGPEKAAITVAAILQRSDRIASRGGYLRNLTERARDQKFSVWPMIMALLREKLDAHAKAAGNNGRSVTDPADGDRGVTVEISEALRKNMKKKGWER</sequence>
<dbReference type="NCBIfam" id="NF040974">
    <property type="entry name" value="RepABC_RepC"/>
    <property type="match status" value="1"/>
</dbReference>
<dbReference type="InterPro" id="IPR036388">
    <property type="entry name" value="WH-like_DNA-bd_sf"/>
</dbReference>
<evidence type="ECO:0000256" key="1">
    <source>
        <dbReference type="SAM" id="MobiDB-lite"/>
    </source>
</evidence>
<dbReference type="InterPro" id="IPR047611">
    <property type="entry name" value="RepABC_RepC"/>
</dbReference>
<gene>
    <name evidence="4" type="ORF">ABID26_005516</name>
</gene>
<dbReference type="Gene3D" id="1.10.10.10">
    <property type="entry name" value="Winged helix-like DNA-binding domain superfamily/Winged helix DNA-binding domain"/>
    <property type="match status" value="1"/>
</dbReference>
<accession>A0ABV2I005</accession>
<dbReference type="InterPro" id="IPR005090">
    <property type="entry name" value="RepC_N"/>
</dbReference>
<feature type="compositionally biased region" description="Polar residues" evidence="1">
    <location>
        <begin position="243"/>
        <end position="252"/>
    </location>
</feature>
<feature type="compositionally biased region" description="Acidic residues" evidence="1">
    <location>
        <begin position="253"/>
        <end position="263"/>
    </location>
</feature>
<evidence type="ECO:0000313" key="5">
    <source>
        <dbReference type="Proteomes" id="UP001549036"/>
    </source>
</evidence>
<feature type="domain" description="Plasmid replication protein C C-terminal" evidence="3">
    <location>
        <begin position="284"/>
        <end position="384"/>
    </location>
</feature>
<dbReference type="Pfam" id="PF11800">
    <property type="entry name" value="RP-C_C"/>
    <property type="match status" value="1"/>
</dbReference>
<feature type="region of interest" description="Disordered" evidence="1">
    <location>
        <begin position="228"/>
        <end position="273"/>
    </location>
</feature>
<feature type="domain" description="Plasmid replication protein C N-terminal" evidence="2">
    <location>
        <begin position="1"/>
        <end position="172"/>
    </location>
</feature>
<dbReference type="SUPFAM" id="SSF46785">
    <property type="entry name" value="Winged helix' DNA-binding domain"/>
    <property type="match status" value="1"/>
</dbReference>
<proteinExistence type="predicted"/>
<dbReference type="Proteomes" id="UP001549036">
    <property type="component" value="Unassembled WGS sequence"/>
</dbReference>
<dbReference type="Pfam" id="PF03428">
    <property type="entry name" value="RP-C"/>
    <property type="match status" value="1"/>
</dbReference>
<comment type="caution">
    <text evidence="4">The sequence shown here is derived from an EMBL/GenBank/DDBJ whole genome shotgun (WGS) entry which is preliminary data.</text>
</comment>
<protein>
    <submittedName>
        <fullName evidence="4">Replication initiation protein RepC</fullName>
    </submittedName>
</protein>
<reference evidence="4 5" key="1">
    <citation type="submission" date="2024-06" db="EMBL/GenBank/DDBJ databases">
        <title>Genomic Encyclopedia of Type Strains, Phase IV (KMG-IV): sequencing the most valuable type-strain genomes for metagenomic binning, comparative biology and taxonomic classification.</title>
        <authorList>
            <person name="Goeker M."/>
        </authorList>
    </citation>
    <scope>NUCLEOTIDE SEQUENCE [LARGE SCALE GENOMIC DNA]</scope>
    <source>
        <strain evidence="4 5">DSM 29846</strain>
    </source>
</reference>
<evidence type="ECO:0000259" key="3">
    <source>
        <dbReference type="Pfam" id="PF11800"/>
    </source>
</evidence>